<organism evidence="3 4">
    <name type="scientific">Exilibacterium tricleocarpae</name>
    <dbReference type="NCBI Taxonomy" id="2591008"/>
    <lineage>
        <taxon>Bacteria</taxon>
        <taxon>Pseudomonadati</taxon>
        <taxon>Pseudomonadota</taxon>
        <taxon>Gammaproteobacteria</taxon>
        <taxon>Cellvibrionales</taxon>
        <taxon>Cellvibrionaceae</taxon>
        <taxon>Exilibacterium</taxon>
    </lineage>
</organism>
<dbReference type="PANTHER" id="PTHR11905:SF159">
    <property type="entry name" value="ADAM METALLOPROTEASE"/>
    <property type="match status" value="1"/>
</dbReference>
<dbReference type="InterPro" id="IPR024079">
    <property type="entry name" value="MetalloPept_cat_dom_sf"/>
</dbReference>
<dbReference type="InterPro" id="IPR001590">
    <property type="entry name" value="Peptidase_M12B"/>
</dbReference>
<evidence type="ECO:0000256" key="1">
    <source>
        <dbReference type="SAM" id="SignalP"/>
    </source>
</evidence>
<dbReference type="SUPFAM" id="SSF55486">
    <property type="entry name" value="Metalloproteases ('zincins'), catalytic domain"/>
    <property type="match status" value="1"/>
</dbReference>
<dbReference type="PROSITE" id="PS50215">
    <property type="entry name" value="ADAM_MEPRO"/>
    <property type="match status" value="1"/>
</dbReference>
<name>A0A545TAE6_9GAMM</name>
<comment type="caution">
    <text evidence="3">The sequence shown here is derived from an EMBL/GenBank/DDBJ whole genome shotgun (WGS) entry which is preliminary data.</text>
</comment>
<feature type="chain" id="PRO_5021795626" description="Peptidase M12B domain-containing protein" evidence="1">
    <location>
        <begin position="37"/>
        <end position="704"/>
    </location>
</feature>
<dbReference type="GO" id="GO:0004222">
    <property type="term" value="F:metalloendopeptidase activity"/>
    <property type="evidence" value="ECO:0007669"/>
    <property type="project" value="InterPro"/>
</dbReference>
<dbReference type="GO" id="GO:0006508">
    <property type="term" value="P:proteolysis"/>
    <property type="evidence" value="ECO:0007669"/>
    <property type="project" value="InterPro"/>
</dbReference>
<proteinExistence type="predicted"/>
<gene>
    <name evidence="3" type="ORF">FKG94_16425</name>
</gene>
<dbReference type="PANTHER" id="PTHR11905">
    <property type="entry name" value="ADAM A DISINTEGRIN AND METALLOPROTEASE DOMAIN"/>
    <property type="match status" value="1"/>
</dbReference>
<keyword evidence="1" id="KW-0732">Signal</keyword>
<dbReference type="EMBL" id="VHSG01000017">
    <property type="protein sequence ID" value="TQV74192.1"/>
    <property type="molecule type" value="Genomic_DNA"/>
</dbReference>
<evidence type="ECO:0000259" key="2">
    <source>
        <dbReference type="PROSITE" id="PS50215"/>
    </source>
</evidence>
<dbReference type="AlphaFoldDB" id="A0A545TAE6"/>
<sequence>MRCYSQRRSLCGNFMRYVSLIGMTGILALSSSLATAQTDDNVFNSSARTILDARALEFSEPAAARSIDGAADSVRVEFSAYDQKFSLVLKKNTRLVRDMQGAMGSNVQLYKGRLEGVDDSWVRLTRKNGTFNGAIYDGNELYLIDETGDAKSDMVPWLQSKISAEQPRSVIYKFSDTSDTATCGVEDDKSSAYQRLVNELKNSAANADVAMAADLQVNLAIVADTQYVASSSGDTNGQILSQMNVVDGIFSEQVGVQFGIERIIALSNNGTLTSTNPSTLLNRFRSYVNSQVGNPGLAHLFTGKNLNGNVIGIAYLRALCTSNGVGVTQAGGRGNRGALTAAHEFGHNFGAPHDNQGGSACASTAGRFLMNPSINGSDQFSQCSLRQIAPIVANAGCLVPGNGGPNPPPPAPDCVAGALDLRNVTAYSGNNTGSFSVADNGCSITLNGNIWRITETGYDITPETEVTFEFTASGSGEIQGIGFDGDRSASSNRVFKLAGTQNWGIGGFTYTGNGSPQTFTIPVGDFYTGVNFGLVIANDKDSGSANNSVTVSNVVLSNGTSTPPSACIELEDVVPFSSRNTGSFNASGCNMTLNGNIWRATNQNFEITPDTVLTFDFSSNGTGEIHGIGFDGDNRASSNRIFKLTGSQNWGIADYSYSGGNQSFEIPIGQYYTGSNMRLILVNDKDRGSGNNQSVFSNVKLVTP</sequence>
<protein>
    <recommendedName>
        <fullName evidence="2">Peptidase M12B domain-containing protein</fullName>
    </recommendedName>
</protein>
<keyword evidence="4" id="KW-1185">Reference proteome</keyword>
<feature type="signal peptide" evidence="1">
    <location>
        <begin position="1"/>
        <end position="36"/>
    </location>
</feature>
<reference evidence="3 4" key="1">
    <citation type="submission" date="2019-06" db="EMBL/GenBank/DDBJ databases">
        <title>Whole genome sequence for Cellvibrionaceae sp. R142.</title>
        <authorList>
            <person name="Wang G."/>
        </authorList>
    </citation>
    <scope>NUCLEOTIDE SEQUENCE [LARGE SCALE GENOMIC DNA]</scope>
    <source>
        <strain evidence="3 4">R142</strain>
    </source>
</reference>
<feature type="domain" description="Peptidase M12B" evidence="2">
    <location>
        <begin position="215"/>
        <end position="394"/>
    </location>
</feature>
<evidence type="ECO:0000313" key="4">
    <source>
        <dbReference type="Proteomes" id="UP000319732"/>
    </source>
</evidence>
<dbReference type="Proteomes" id="UP000319732">
    <property type="component" value="Unassembled WGS sequence"/>
</dbReference>
<accession>A0A545TAE6</accession>
<dbReference type="Gene3D" id="3.40.390.10">
    <property type="entry name" value="Collagenase (Catalytic Domain)"/>
    <property type="match status" value="1"/>
</dbReference>
<evidence type="ECO:0000313" key="3">
    <source>
        <dbReference type="EMBL" id="TQV74192.1"/>
    </source>
</evidence>
<dbReference type="Pfam" id="PF13688">
    <property type="entry name" value="Reprolysin_5"/>
    <property type="match status" value="1"/>
</dbReference>
<dbReference type="OrthoDB" id="9792152at2"/>